<feature type="transmembrane region" description="Helical" evidence="5">
    <location>
        <begin position="20"/>
        <end position="37"/>
    </location>
</feature>
<evidence type="ECO:0000256" key="1">
    <source>
        <dbReference type="ARBA" id="ARBA00022801"/>
    </source>
</evidence>
<keyword evidence="1 4" id="KW-0378">Hydrolase</keyword>
<reference evidence="7" key="1">
    <citation type="submission" date="2023-09" db="EMBL/GenBank/DDBJ databases">
        <title>Flavobacterium sp. 20NA77.7 isolated from freshwater.</title>
        <authorList>
            <person name="Le V."/>
            <person name="Ko S.-R."/>
            <person name="Ahn C.-Y."/>
            <person name="Oh H.-M."/>
        </authorList>
    </citation>
    <scope>NUCLEOTIDE SEQUENCE</scope>
    <source>
        <strain evidence="7">20NA77.7</strain>
    </source>
</reference>
<dbReference type="Gene3D" id="3.10.20.310">
    <property type="entry name" value="membrane protein fhac"/>
    <property type="match status" value="1"/>
</dbReference>
<evidence type="ECO:0000259" key="6">
    <source>
        <dbReference type="PROSITE" id="PS51635"/>
    </source>
</evidence>
<feature type="active site" description="Proton acceptor" evidence="4">
    <location>
        <position position="227"/>
    </location>
</feature>
<dbReference type="Proteomes" id="UP001180481">
    <property type="component" value="Chromosome"/>
</dbReference>
<keyword evidence="8" id="KW-1185">Reference proteome</keyword>
<dbReference type="Gene3D" id="3.40.1090.10">
    <property type="entry name" value="Cytosolic phospholipase A2 catalytic domain"/>
    <property type="match status" value="2"/>
</dbReference>
<dbReference type="InterPro" id="IPR002641">
    <property type="entry name" value="PNPLA_dom"/>
</dbReference>
<dbReference type="PANTHER" id="PTHR14226">
    <property type="entry name" value="NEUROPATHY TARGET ESTERASE/SWISS CHEESE D.MELANOGASTER"/>
    <property type="match status" value="1"/>
</dbReference>
<dbReference type="InterPro" id="IPR050301">
    <property type="entry name" value="NTE"/>
</dbReference>
<sequence>MLKQKENRGNKKKVHCCECYLYVCLFIFSFFLFPLSGNAQETLKKPKIGLVLSGGGAKGLAHIGVLKVIDSLGIKIDYIGGTSMGAIIGGLYASGYNAKQLDSIFTTIDIDALIQDYIPRSSKSFFEKRNDETYAFTLPFNKLKLGTPSALSKGMYNYNLLSQLTYHVRNISDFSKLPTPFFCMATNIENGEEVILDKGVLAQALVASGAIPSLFNPIEIDNKLLIDGGVKNNYPIENLKAAGADYIIGVDVQDELKTRKDLNGVTTILLQISNFSTLDKMQDKLKLTDIYIKPNINGFSVLSFDDGKKIITIGETEAKKQIQKLILLQNKEYKKPDLVNENKVLSIKEINFNETKNYTRAYLLGKLKLRSNSKINYSEFQKGIQNLTATQNFSSIKYHFDAENLNFELKENPVNTFLKFGLHYDDFFKSGALINITQKKIISKNDVFSVDLILGDNFRYDLNYLIDNGFYWSVGFNSSFVTFNKNISSDFGISQLFNSPDLRTINLDYSSLSNQFFIQTIFSKKFTISLGTEWQHLKMKTQNFSINNGIIENSDYLSFFGNITHDSFNKKYFPTKGWYVKSNFKTFVYSSDYSGNFDRFSIGKFDFGIAFSPLKKLSFLVQAEGGSKIGTNSSPYFDFVFGGYGFREVNNIKSFYGYNYLSILGNSYVKTSATVDHEFYRKNHVNFSYNAANIGNFIFNATQDWINRPSYSGFAFGYGYESFIGPIEIKYSWSPETGNNNLWFNLGFVF</sequence>
<keyword evidence="2 4" id="KW-0442">Lipid degradation</keyword>
<evidence type="ECO:0000313" key="7">
    <source>
        <dbReference type="EMBL" id="WMW77921.1"/>
    </source>
</evidence>
<evidence type="ECO:0000313" key="8">
    <source>
        <dbReference type="Proteomes" id="UP001180481"/>
    </source>
</evidence>
<dbReference type="CDD" id="cd07205">
    <property type="entry name" value="Pat_PNPLA6_PNPLA7_NTE1_like"/>
    <property type="match status" value="1"/>
</dbReference>
<feature type="domain" description="PNPLA" evidence="6">
    <location>
        <begin position="50"/>
        <end position="240"/>
    </location>
</feature>
<dbReference type="Pfam" id="PF01734">
    <property type="entry name" value="Patatin"/>
    <property type="match status" value="1"/>
</dbReference>
<feature type="short sequence motif" description="GXGXXG" evidence="4">
    <location>
        <begin position="54"/>
        <end position="59"/>
    </location>
</feature>
<dbReference type="EMBL" id="CP133721">
    <property type="protein sequence ID" value="WMW77921.1"/>
    <property type="molecule type" value="Genomic_DNA"/>
</dbReference>
<protein>
    <submittedName>
        <fullName evidence="7">Patatin-like phospholipase family protein</fullName>
    </submittedName>
</protein>
<evidence type="ECO:0000256" key="5">
    <source>
        <dbReference type="SAM" id="Phobius"/>
    </source>
</evidence>
<proteinExistence type="predicted"/>
<feature type="short sequence motif" description="DGA/G" evidence="4">
    <location>
        <begin position="227"/>
        <end position="229"/>
    </location>
</feature>
<evidence type="ECO:0000256" key="2">
    <source>
        <dbReference type="ARBA" id="ARBA00022963"/>
    </source>
</evidence>
<evidence type="ECO:0000256" key="3">
    <source>
        <dbReference type="ARBA" id="ARBA00023098"/>
    </source>
</evidence>
<dbReference type="SUPFAM" id="SSF52151">
    <property type="entry name" value="FabD/lysophospholipase-like"/>
    <property type="match status" value="1"/>
</dbReference>
<keyword evidence="3 4" id="KW-0443">Lipid metabolism</keyword>
<name>A0ABY9RCQ0_9FLAO</name>
<evidence type="ECO:0000256" key="4">
    <source>
        <dbReference type="PROSITE-ProRule" id="PRU01161"/>
    </source>
</evidence>
<keyword evidence="5" id="KW-0812">Transmembrane</keyword>
<organism evidence="7 8">
    <name type="scientific">Flavobacterium nakdongensis</name>
    <dbReference type="NCBI Taxonomy" id="3073563"/>
    <lineage>
        <taxon>Bacteria</taxon>
        <taxon>Pseudomonadati</taxon>
        <taxon>Bacteroidota</taxon>
        <taxon>Flavobacteriia</taxon>
        <taxon>Flavobacteriales</taxon>
        <taxon>Flavobacteriaceae</taxon>
        <taxon>Flavobacterium</taxon>
    </lineage>
</organism>
<keyword evidence="5" id="KW-0472">Membrane</keyword>
<keyword evidence="5" id="KW-1133">Transmembrane helix</keyword>
<feature type="short sequence motif" description="GXSXG" evidence="4">
    <location>
        <begin position="81"/>
        <end position="85"/>
    </location>
</feature>
<dbReference type="PROSITE" id="PS51635">
    <property type="entry name" value="PNPLA"/>
    <property type="match status" value="1"/>
</dbReference>
<dbReference type="InterPro" id="IPR043864">
    <property type="entry name" value="Omp85-like_dom"/>
</dbReference>
<gene>
    <name evidence="7" type="ORF">RF683_00315</name>
</gene>
<dbReference type="InterPro" id="IPR016035">
    <property type="entry name" value="Acyl_Trfase/lysoPLipase"/>
</dbReference>
<dbReference type="RefSeq" id="WP_309532251.1">
    <property type="nucleotide sequence ID" value="NZ_CP133721.1"/>
</dbReference>
<feature type="active site" description="Nucleophile" evidence="4">
    <location>
        <position position="83"/>
    </location>
</feature>
<accession>A0ABY9RCQ0</accession>
<dbReference type="Pfam" id="PF19143">
    <property type="entry name" value="Omp85_2"/>
    <property type="match status" value="1"/>
</dbReference>
<dbReference type="PANTHER" id="PTHR14226:SF76">
    <property type="entry name" value="NTE FAMILY PROTEIN RSSA"/>
    <property type="match status" value="1"/>
</dbReference>